<dbReference type="EMBL" id="JAFBBK010000001">
    <property type="protein sequence ID" value="MBM7414089.1"/>
    <property type="molecule type" value="Genomic_DNA"/>
</dbReference>
<evidence type="ECO:0000256" key="4">
    <source>
        <dbReference type="ARBA" id="ARBA00022692"/>
    </source>
</evidence>
<evidence type="ECO:0000256" key="3">
    <source>
        <dbReference type="ARBA" id="ARBA00022475"/>
    </source>
</evidence>
<comment type="caution">
    <text evidence="11">The sequence shown here is derived from an EMBL/GenBank/DDBJ whole genome shotgun (WGS) entry which is preliminary data.</text>
</comment>
<keyword evidence="3" id="KW-1003">Cell membrane</keyword>
<evidence type="ECO:0000313" key="11">
    <source>
        <dbReference type="EMBL" id="MBM7414089.1"/>
    </source>
</evidence>
<evidence type="ECO:0000256" key="8">
    <source>
        <dbReference type="ARBA" id="ARBA00022989"/>
    </source>
</evidence>
<name>A0ABS2KQ49_9NOCA</name>
<dbReference type="PANTHER" id="PTHR40765:SF2">
    <property type="entry name" value="ESX-2 SECRETION SYSTEM ATPASE ECCB2"/>
    <property type="match status" value="1"/>
</dbReference>
<gene>
    <name evidence="11" type="ORF">JOE42_000822</name>
</gene>
<keyword evidence="5" id="KW-0547">Nucleotide-binding</keyword>
<evidence type="ECO:0000256" key="9">
    <source>
        <dbReference type="ARBA" id="ARBA00023136"/>
    </source>
</evidence>
<protein>
    <submittedName>
        <fullName evidence="11">Type VII secretion protein EccB</fullName>
    </submittedName>
</protein>
<evidence type="ECO:0000313" key="12">
    <source>
        <dbReference type="Proteomes" id="UP000703038"/>
    </source>
</evidence>
<evidence type="ECO:0000256" key="2">
    <source>
        <dbReference type="ARBA" id="ARBA00008149"/>
    </source>
</evidence>
<dbReference type="PANTHER" id="PTHR40765">
    <property type="entry name" value="ESX-2 SECRETION SYSTEM ATPASE ECCB2"/>
    <property type="match status" value="1"/>
</dbReference>
<dbReference type="Gene3D" id="3.30.2390.20">
    <property type="entry name" value="Type VII secretion system EccB, repeat 1 domain"/>
    <property type="match status" value="1"/>
</dbReference>
<reference evidence="11 12" key="1">
    <citation type="submission" date="2021-01" db="EMBL/GenBank/DDBJ databases">
        <title>Genomics of switchgrass bacterial isolates.</title>
        <authorList>
            <person name="Shade A."/>
        </authorList>
    </citation>
    <scope>NUCLEOTIDE SEQUENCE [LARGE SCALE GENOMIC DNA]</scope>
    <source>
        <strain evidence="11 12">PvP111</strain>
    </source>
</reference>
<accession>A0ABS2KQ49</accession>
<comment type="similarity">
    <text evidence="2">Belongs to the EccB family.</text>
</comment>
<evidence type="ECO:0000256" key="1">
    <source>
        <dbReference type="ARBA" id="ARBA00004162"/>
    </source>
</evidence>
<feature type="transmembrane region" description="Helical" evidence="10">
    <location>
        <begin position="26"/>
        <end position="47"/>
    </location>
</feature>
<dbReference type="NCBIfam" id="TIGR03919">
    <property type="entry name" value="T7SS_EccB"/>
    <property type="match status" value="1"/>
</dbReference>
<keyword evidence="6" id="KW-0378">Hydrolase</keyword>
<dbReference type="Proteomes" id="UP000703038">
    <property type="component" value="Unassembled WGS sequence"/>
</dbReference>
<sequence>MRRLDHALVLGDTSMRHEPLRSTARASAVGVVVAVLILAGCAALAFVRPAARIGDAVIVLDDESGALYVVEDDTLHPASDLASARLFVGRPDEPTAVGPDEIARRARGAAIGIGGAPQALPVTTGAMVWSVCEESGSGTTDVTVEPVGTQSVAPRRVLDPDDALVWRRDGVDYLVHGQVRARVDLQNTAVTRALGLEDAVPTPVSAGLFDAVPEAPEIVTPGVIGSGAAAPYPIGGRPVGSVVTVDLGDRSEHYVVLQDGVQAIGAATAQLLRFSDSAGRVGVDAVPPDVIARAPRTAAPLAVDTFPERPPTIVTGGDATCVEWVGPDESTGRGAETRMTIGATADARAVSLAGADGAGDALDTFFVAPGSGLYVATTGQAADDPRRDSAFYVADAGTRFGVPFTQDAQALGLGDPAPAPWPVVGLLPPGPALTVDAARVGHDGS</sequence>
<keyword evidence="9 10" id="KW-0472">Membrane</keyword>
<keyword evidence="8 10" id="KW-1133">Transmembrane helix</keyword>
<dbReference type="InterPro" id="IPR042485">
    <property type="entry name" value="T7SS_EccB_R3"/>
</dbReference>
<evidence type="ECO:0000256" key="5">
    <source>
        <dbReference type="ARBA" id="ARBA00022741"/>
    </source>
</evidence>
<organism evidence="11 12">
    <name type="scientific">Rhodococcoides corynebacterioides</name>
    <dbReference type="NCBI Taxonomy" id="53972"/>
    <lineage>
        <taxon>Bacteria</taxon>
        <taxon>Bacillati</taxon>
        <taxon>Actinomycetota</taxon>
        <taxon>Actinomycetes</taxon>
        <taxon>Mycobacteriales</taxon>
        <taxon>Nocardiaceae</taxon>
        <taxon>Rhodococcoides</taxon>
    </lineage>
</organism>
<dbReference type="InterPro" id="IPR044857">
    <property type="entry name" value="T7SS_EccB_R1"/>
</dbReference>
<dbReference type="InterPro" id="IPR007795">
    <property type="entry name" value="T7SS_EccB"/>
</dbReference>
<evidence type="ECO:0000256" key="7">
    <source>
        <dbReference type="ARBA" id="ARBA00022840"/>
    </source>
</evidence>
<keyword evidence="12" id="KW-1185">Reference proteome</keyword>
<dbReference type="Pfam" id="PF05108">
    <property type="entry name" value="T7SS_ESX1_EccB"/>
    <property type="match status" value="1"/>
</dbReference>
<dbReference type="Gene3D" id="2.40.50.910">
    <property type="entry name" value="Type VII secretion system EccB, repeat 3 domain"/>
    <property type="match status" value="1"/>
</dbReference>
<keyword evidence="7" id="KW-0067">ATP-binding</keyword>
<evidence type="ECO:0000256" key="6">
    <source>
        <dbReference type="ARBA" id="ARBA00022801"/>
    </source>
</evidence>
<evidence type="ECO:0000256" key="10">
    <source>
        <dbReference type="SAM" id="Phobius"/>
    </source>
</evidence>
<proteinExistence type="inferred from homology"/>
<comment type="subcellular location">
    <subcellularLocation>
        <location evidence="1">Cell membrane</location>
        <topology evidence="1">Single-pass membrane protein</topology>
    </subcellularLocation>
</comment>
<keyword evidence="4 10" id="KW-0812">Transmembrane</keyword>